<dbReference type="Proteomes" id="UP001374803">
    <property type="component" value="Chromosome"/>
</dbReference>
<evidence type="ECO:0000313" key="2">
    <source>
        <dbReference type="Proteomes" id="UP001374803"/>
    </source>
</evidence>
<gene>
    <name evidence="1" type="ORF">LVJ94_31795</name>
</gene>
<keyword evidence="2" id="KW-1185">Reference proteome</keyword>
<organism evidence="1 2">
    <name type="scientific">Pendulispora rubella</name>
    <dbReference type="NCBI Taxonomy" id="2741070"/>
    <lineage>
        <taxon>Bacteria</taxon>
        <taxon>Pseudomonadati</taxon>
        <taxon>Myxococcota</taxon>
        <taxon>Myxococcia</taxon>
        <taxon>Myxococcales</taxon>
        <taxon>Sorangiineae</taxon>
        <taxon>Pendulisporaceae</taxon>
        <taxon>Pendulispora</taxon>
    </lineage>
</organism>
<evidence type="ECO:0008006" key="3">
    <source>
        <dbReference type="Google" id="ProtNLM"/>
    </source>
</evidence>
<name>A0ABZ2KSJ0_9BACT</name>
<reference evidence="1" key="1">
    <citation type="submission" date="2021-12" db="EMBL/GenBank/DDBJ databases">
        <title>Discovery of the Pendulisporaceae a myxobacterial family with distinct sporulation behavior and unique specialized metabolism.</title>
        <authorList>
            <person name="Garcia R."/>
            <person name="Popoff A."/>
            <person name="Bader C.D."/>
            <person name="Loehr J."/>
            <person name="Walesch S."/>
            <person name="Walt C."/>
            <person name="Boldt J."/>
            <person name="Bunk B."/>
            <person name="Haeckl F.J.F.P.J."/>
            <person name="Gunesch A.P."/>
            <person name="Birkelbach J."/>
            <person name="Nuebel U."/>
            <person name="Pietschmann T."/>
            <person name="Bach T."/>
            <person name="Mueller R."/>
        </authorList>
    </citation>
    <scope>NUCLEOTIDE SEQUENCE</scope>
    <source>
        <strain evidence="1">MSr11367</strain>
    </source>
</reference>
<dbReference type="RefSeq" id="WP_394831105.1">
    <property type="nucleotide sequence ID" value="NZ_CP089929.1"/>
</dbReference>
<proteinExistence type="predicted"/>
<sequence>MPNLSDLVLLVCERIPAELLPQVIVMGSAAIALHGVDLGRAPGDIDLFVSASALETWPSQGFHRSEKHSIARISIAGSDLLEIFATFPGVTFAAVEADARATPLSRGVRVAALRDLLGWKRAQLHLRADAAGRAKDENDIRAIEAYVAARQ</sequence>
<dbReference type="Gene3D" id="3.30.460.40">
    <property type="match status" value="1"/>
</dbReference>
<accession>A0ABZ2KSJ0</accession>
<dbReference type="EMBL" id="CP089983">
    <property type="protein sequence ID" value="WXB01490.1"/>
    <property type="molecule type" value="Genomic_DNA"/>
</dbReference>
<evidence type="ECO:0000313" key="1">
    <source>
        <dbReference type="EMBL" id="WXB01490.1"/>
    </source>
</evidence>
<protein>
    <recommendedName>
        <fullName evidence="3">Nucleotidyltransferase</fullName>
    </recommendedName>
</protein>